<feature type="transmembrane region" description="Helical" evidence="12">
    <location>
        <begin position="31"/>
        <end position="51"/>
    </location>
</feature>
<gene>
    <name evidence="13" type="ordered locus">Afer_1822</name>
</gene>
<accession>C7M188</accession>
<dbReference type="InterPro" id="IPR021050">
    <property type="entry name" value="Cyt_c_oxidase_su4_actinobac"/>
</dbReference>
<reference evidence="13 14" key="1">
    <citation type="journal article" date="2009" name="Stand. Genomic Sci.">
        <title>Complete genome sequence of Acidimicrobium ferrooxidans type strain (ICP).</title>
        <authorList>
            <person name="Clum A."/>
            <person name="Nolan M."/>
            <person name="Lang E."/>
            <person name="Glavina Del Rio T."/>
            <person name="Tice H."/>
            <person name="Copeland A."/>
            <person name="Cheng J.F."/>
            <person name="Lucas S."/>
            <person name="Chen F."/>
            <person name="Bruce D."/>
            <person name="Goodwin L."/>
            <person name="Pitluck S."/>
            <person name="Ivanova N."/>
            <person name="Mavrommatis K."/>
            <person name="Mikhailova N."/>
            <person name="Pati A."/>
            <person name="Chen A."/>
            <person name="Palaniappan K."/>
            <person name="Goker M."/>
            <person name="Spring S."/>
            <person name="Land M."/>
            <person name="Hauser L."/>
            <person name="Chang Y.J."/>
            <person name="Jeffries C.C."/>
            <person name="Chain P."/>
            <person name="Bristow J."/>
            <person name="Eisen J.A."/>
            <person name="Markowitz V."/>
            <person name="Hugenholtz P."/>
            <person name="Kyrpides N.C."/>
            <person name="Klenk H.P."/>
            <person name="Lapidus A."/>
        </authorList>
    </citation>
    <scope>NUCLEOTIDE SEQUENCE [LARGE SCALE GENOMIC DNA]</scope>
    <source>
        <strain evidence="14">DSM 10331 / JCM 15462 / NBRC 103882 / ICP</strain>
    </source>
</reference>
<dbReference type="HOGENOM" id="CLU_145919_0_0_11"/>
<evidence type="ECO:0000256" key="8">
    <source>
        <dbReference type="ARBA" id="ARBA00023136"/>
    </source>
</evidence>
<protein>
    <recommendedName>
        <fullName evidence="4">cytochrome-c oxidase</fullName>
        <ecNumber evidence="4">7.1.1.9</ecNumber>
    </recommendedName>
    <alternativeName>
        <fullName evidence="10">Cytochrome aa3 subunit 4</fullName>
    </alternativeName>
    <alternativeName>
        <fullName evidence="9">Cytochrome c oxidase polypeptide IV</fullName>
    </alternativeName>
</protein>
<feature type="transmembrane region" description="Helical" evidence="12">
    <location>
        <begin position="7"/>
        <end position="25"/>
    </location>
</feature>
<evidence type="ECO:0000256" key="11">
    <source>
        <dbReference type="ARBA" id="ARBA00047816"/>
    </source>
</evidence>
<sequence>MRNESRVYLGVGSFFVVILLVYFFWSHESTGSVLLLASAGLGLLPGLYIGWWSRRMKPRPEDVSVVEPADISGVIGQFPEHTIFPFVLGAGVWLVALGFVYGVWLVMIGIGFVLGAAYGATQESKRASWSEPENAGMARTRE</sequence>
<evidence type="ECO:0000313" key="13">
    <source>
        <dbReference type="EMBL" id="ACU54736.1"/>
    </source>
</evidence>
<dbReference type="Pfam" id="PF12270">
    <property type="entry name" value="Cyt_c_ox_IV"/>
    <property type="match status" value="1"/>
</dbReference>
<evidence type="ECO:0000256" key="5">
    <source>
        <dbReference type="ARBA" id="ARBA00022475"/>
    </source>
</evidence>
<dbReference type="KEGG" id="afo:Afer_1822"/>
<evidence type="ECO:0000256" key="4">
    <source>
        <dbReference type="ARBA" id="ARBA00012949"/>
    </source>
</evidence>
<keyword evidence="14" id="KW-1185">Reference proteome</keyword>
<dbReference type="STRING" id="525909.Afer_1822"/>
<comment type="catalytic activity">
    <reaction evidence="11">
        <text>4 Fe(II)-[cytochrome c] + O2 + 8 H(+)(in) = 4 Fe(III)-[cytochrome c] + 2 H2O + 4 H(+)(out)</text>
        <dbReference type="Rhea" id="RHEA:11436"/>
        <dbReference type="Rhea" id="RHEA-COMP:10350"/>
        <dbReference type="Rhea" id="RHEA-COMP:14399"/>
        <dbReference type="ChEBI" id="CHEBI:15377"/>
        <dbReference type="ChEBI" id="CHEBI:15378"/>
        <dbReference type="ChEBI" id="CHEBI:15379"/>
        <dbReference type="ChEBI" id="CHEBI:29033"/>
        <dbReference type="ChEBI" id="CHEBI:29034"/>
        <dbReference type="EC" id="7.1.1.9"/>
    </reaction>
</comment>
<name>C7M188_ACIFD</name>
<dbReference type="EC" id="7.1.1.9" evidence="4"/>
<comment type="similarity">
    <text evidence="3">Belongs to the cytochrome c oxidase bacterial subunit CtaF family.</text>
</comment>
<comment type="function">
    <text evidence="1">Part of cytochrome c oxidase, its function is unknown.</text>
</comment>
<keyword evidence="7 12" id="KW-1133">Transmembrane helix</keyword>
<feature type="transmembrane region" description="Helical" evidence="12">
    <location>
        <begin position="86"/>
        <end position="119"/>
    </location>
</feature>
<dbReference type="RefSeq" id="WP_015799213.1">
    <property type="nucleotide sequence ID" value="NC_013124.1"/>
</dbReference>
<dbReference type="EMBL" id="CP001631">
    <property type="protein sequence ID" value="ACU54736.1"/>
    <property type="molecule type" value="Genomic_DNA"/>
</dbReference>
<keyword evidence="6 12" id="KW-0812">Transmembrane</keyword>
<evidence type="ECO:0000256" key="10">
    <source>
        <dbReference type="ARBA" id="ARBA00031401"/>
    </source>
</evidence>
<evidence type="ECO:0000256" key="1">
    <source>
        <dbReference type="ARBA" id="ARBA00002536"/>
    </source>
</evidence>
<evidence type="ECO:0000256" key="2">
    <source>
        <dbReference type="ARBA" id="ARBA00004651"/>
    </source>
</evidence>
<dbReference type="eggNOG" id="ENOG5031D2X">
    <property type="taxonomic scope" value="Bacteria"/>
</dbReference>
<keyword evidence="5" id="KW-1003">Cell membrane</keyword>
<dbReference type="GO" id="GO:0005886">
    <property type="term" value="C:plasma membrane"/>
    <property type="evidence" value="ECO:0007669"/>
    <property type="project" value="UniProtKB-SubCell"/>
</dbReference>
<proteinExistence type="inferred from homology"/>
<keyword evidence="8 12" id="KW-0472">Membrane</keyword>
<dbReference type="Proteomes" id="UP000000771">
    <property type="component" value="Chromosome"/>
</dbReference>
<evidence type="ECO:0000256" key="7">
    <source>
        <dbReference type="ARBA" id="ARBA00022989"/>
    </source>
</evidence>
<dbReference type="GO" id="GO:0022900">
    <property type="term" value="P:electron transport chain"/>
    <property type="evidence" value="ECO:0007669"/>
    <property type="project" value="InterPro"/>
</dbReference>
<evidence type="ECO:0000313" key="14">
    <source>
        <dbReference type="Proteomes" id="UP000000771"/>
    </source>
</evidence>
<dbReference type="AlphaFoldDB" id="C7M188"/>
<evidence type="ECO:0000256" key="6">
    <source>
        <dbReference type="ARBA" id="ARBA00022692"/>
    </source>
</evidence>
<evidence type="ECO:0000256" key="9">
    <source>
        <dbReference type="ARBA" id="ARBA00031366"/>
    </source>
</evidence>
<dbReference type="GO" id="GO:0004129">
    <property type="term" value="F:cytochrome-c oxidase activity"/>
    <property type="evidence" value="ECO:0007669"/>
    <property type="project" value="UniProtKB-EC"/>
</dbReference>
<evidence type="ECO:0000256" key="12">
    <source>
        <dbReference type="SAM" id="Phobius"/>
    </source>
</evidence>
<organism evidence="13 14">
    <name type="scientific">Acidimicrobium ferrooxidans (strain DSM 10331 / JCM 15462 / NBRC 103882 / ICP)</name>
    <dbReference type="NCBI Taxonomy" id="525909"/>
    <lineage>
        <taxon>Bacteria</taxon>
        <taxon>Bacillati</taxon>
        <taxon>Actinomycetota</taxon>
        <taxon>Acidimicrobiia</taxon>
        <taxon>Acidimicrobiales</taxon>
        <taxon>Acidimicrobiaceae</taxon>
        <taxon>Acidimicrobium</taxon>
    </lineage>
</organism>
<evidence type="ECO:0000256" key="3">
    <source>
        <dbReference type="ARBA" id="ARBA00006870"/>
    </source>
</evidence>
<comment type="subcellular location">
    <subcellularLocation>
        <location evidence="2">Cell membrane</location>
        <topology evidence="2">Multi-pass membrane protein</topology>
    </subcellularLocation>
</comment>